<feature type="transmembrane region" description="Helical" evidence="5">
    <location>
        <begin position="45"/>
        <end position="66"/>
    </location>
</feature>
<comment type="subcellular location">
    <subcellularLocation>
        <location evidence="1">Membrane</location>
        <topology evidence="1">Multi-pass membrane protein</topology>
    </subcellularLocation>
</comment>
<accession>A0ABU5U9Q4</accession>
<feature type="transmembrane region" description="Helical" evidence="5">
    <location>
        <begin position="78"/>
        <end position="97"/>
    </location>
</feature>
<evidence type="ECO:0000256" key="3">
    <source>
        <dbReference type="ARBA" id="ARBA00022989"/>
    </source>
</evidence>
<dbReference type="EMBL" id="JAYGHG010000002">
    <property type="protein sequence ID" value="MEA5580247.1"/>
    <property type="molecule type" value="Genomic_DNA"/>
</dbReference>
<feature type="transmembrane region" description="Helical" evidence="5">
    <location>
        <begin position="12"/>
        <end position="33"/>
    </location>
</feature>
<keyword evidence="3 5" id="KW-1133">Transmembrane helix</keyword>
<dbReference type="InterPro" id="IPR007016">
    <property type="entry name" value="O-antigen_ligase-rel_domated"/>
</dbReference>
<evidence type="ECO:0000256" key="2">
    <source>
        <dbReference type="ARBA" id="ARBA00022692"/>
    </source>
</evidence>
<dbReference type="PANTHER" id="PTHR37422:SF17">
    <property type="entry name" value="O-ANTIGEN LIGASE"/>
    <property type="match status" value="1"/>
</dbReference>
<feature type="transmembrane region" description="Helical" evidence="5">
    <location>
        <begin position="171"/>
        <end position="187"/>
    </location>
</feature>
<feature type="transmembrane region" description="Helical" evidence="5">
    <location>
        <begin position="238"/>
        <end position="257"/>
    </location>
</feature>
<feature type="transmembrane region" description="Helical" evidence="5">
    <location>
        <begin position="330"/>
        <end position="353"/>
    </location>
</feature>
<feature type="domain" description="O-antigen ligase-related" evidence="6">
    <location>
        <begin position="199"/>
        <end position="342"/>
    </location>
</feature>
<keyword evidence="4 5" id="KW-0472">Membrane</keyword>
<reference evidence="7 8" key="1">
    <citation type="submission" date="2023-12" db="EMBL/GenBank/DDBJ databases">
        <title>Baltic Sea Cyanobacteria.</title>
        <authorList>
            <person name="Delbaje E."/>
            <person name="Fewer D.P."/>
            <person name="Shishido T.K."/>
        </authorList>
    </citation>
    <scope>NUCLEOTIDE SEQUENCE [LARGE SCALE GENOMIC DNA]</scope>
    <source>
        <strain evidence="7 8">UHCC-0300</strain>
    </source>
</reference>
<dbReference type="PANTHER" id="PTHR37422">
    <property type="entry name" value="TEICHURONIC ACID BIOSYNTHESIS PROTEIN TUAE"/>
    <property type="match status" value="1"/>
</dbReference>
<dbReference type="Proteomes" id="UP001302120">
    <property type="component" value="Unassembled WGS sequence"/>
</dbReference>
<feature type="transmembrane region" description="Helical" evidence="5">
    <location>
        <begin position="129"/>
        <end position="151"/>
    </location>
</feature>
<evidence type="ECO:0000256" key="4">
    <source>
        <dbReference type="ARBA" id="ARBA00023136"/>
    </source>
</evidence>
<dbReference type="GO" id="GO:0016874">
    <property type="term" value="F:ligase activity"/>
    <property type="evidence" value="ECO:0007669"/>
    <property type="project" value="UniProtKB-KW"/>
</dbReference>
<dbReference type="RefSeq" id="WP_323194585.1">
    <property type="nucleotide sequence ID" value="NZ_JAYGHG010000002.1"/>
</dbReference>
<keyword evidence="7" id="KW-0436">Ligase</keyword>
<gene>
    <name evidence="7" type="ORF">VB620_02710</name>
</gene>
<keyword evidence="2 5" id="KW-0812">Transmembrane</keyword>
<evidence type="ECO:0000313" key="8">
    <source>
        <dbReference type="Proteomes" id="UP001302120"/>
    </source>
</evidence>
<feature type="transmembrane region" description="Helical" evidence="5">
    <location>
        <begin position="216"/>
        <end position="233"/>
    </location>
</feature>
<dbReference type="InterPro" id="IPR051533">
    <property type="entry name" value="WaaL-like"/>
</dbReference>
<feature type="transmembrane region" description="Helical" evidence="5">
    <location>
        <begin position="194"/>
        <end position="210"/>
    </location>
</feature>
<evidence type="ECO:0000256" key="5">
    <source>
        <dbReference type="SAM" id="Phobius"/>
    </source>
</evidence>
<organism evidence="7 8">
    <name type="scientific">Nodularia harveyana UHCC-0300</name>
    <dbReference type="NCBI Taxonomy" id="2974287"/>
    <lineage>
        <taxon>Bacteria</taxon>
        <taxon>Bacillati</taxon>
        <taxon>Cyanobacteriota</taxon>
        <taxon>Cyanophyceae</taxon>
        <taxon>Nostocales</taxon>
        <taxon>Nodulariaceae</taxon>
        <taxon>Nodularia</taxon>
    </lineage>
</organism>
<sequence length="439" mass="50125">MKNLLRNFEYGFTVFSLIIYLGGIVLLILSGGANEGDVSVNYNTALLQLIYLLIYFITICLLTLRWKKNLFVFTKNRFIWLLLIVASISVLWSFSPNDTRKDVFKLLCSNLFGVYFATRYTLKQQVKILGVTFGLAIILSFVFAIGLPKYGTMGGVHAGSWRGIFMHKNNLGVQMLLSFMVFLSLAMSAEKKAWLYWCGCALSLVLILMSDSTSSLINLILLISVFFILRSLWLPYQLMIPTIIGIATTSTSFYLWFKENEDVIFGFFGKDSNLSGRGDLWELVYDMIWRQPWFGYGYSGFWHGWRGESAYIWLGSSWTPTHPHSGFLELWLELGLLGLSIFWIGFAISSLRTILIVRLYRSEEFIFPAIMMVYLMLANLAETALLGSDNWILYVAFSSSTVIALHEHKNQKRIKISIKNTDFTYFRGDEKNGNNNAGS</sequence>
<keyword evidence="8" id="KW-1185">Reference proteome</keyword>
<protein>
    <submittedName>
        <fullName evidence="7">O-antigen ligase family protein</fullName>
    </submittedName>
</protein>
<dbReference type="Pfam" id="PF04932">
    <property type="entry name" value="Wzy_C"/>
    <property type="match status" value="1"/>
</dbReference>
<evidence type="ECO:0000313" key="7">
    <source>
        <dbReference type="EMBL" id="MEA5580247.1"/>
    </source>
</evidence>
<evidence type="ECO:0000259" key="6">
    <source>
        <dbReference type="Pfam" id="PF04932"/>
    </source>
</evidence>
<comment type="caution">
    <text evidence="7">The sequence shown here is derived from an EMBL/GenBank/DDBJ whole genome shotgun (WGS) entry which is preliminary data.</text>
</comment>
<name>A0ABU5U9Q4_9CYAN</name>
<feature type="transmembrane region" description="Helical" evidence="5">
    <location>
        <begin position="365"/>
        <end position="385"/>
    </location>
</feature>
<proteinExistence type="predicted"/>
<evidence type="ECO:0000256" key="1">
    <source>
        <dbReference type="ARBA" id="ARBA00004141"/>
    </source>
</evidence>